<dbReference type="AlphaFoldDB" id="A0A126QEU1"/>
<comment type="similarity">
    <text evidence="2">Belongs to the cation diffusion facilitator (CDF) transporter (TC 2.A.4) family. FieF subfamily.</text>
</comment>
<evidence type="ECO:0000259" key="16">
    <source>
        <dbReference type="Pfam" id="PF01545"/>
    </source>
</evidence>
<dbReference type="Pfam" id="PF16916">
    <property type="entry name" value="ZT_dimer"/>
    <property type="match status" value="1"/>
</dbReference>
<comment type="catalytic activity">
    <reaction evidence="11">
        <text>Zn(2+)(in) + H(+)(out) = Zn(2+)(out) + H(+)(in)</text>
        <dbReference type="Rhea" id="RHEA:28839"/>
        <dbReference type="ChEBI" id="CHEBI:15378"/>
        <dbReference type="ChEBI" id="CHEBI:29105"/>
    </reaction>
</comment>
<evidence type="ECO:0000256" key="4">
    <source>
        <dbReference type="ARBA" id="ARBA00022475"/>
    </source>
</evidence>
<dbReference type="FunFam" id="3.30.70.1350:FF:000002">
    <property type="entry name" value="Ferrous-iron efflux pump FieF"/>
    <property type="match status" value="1"/>
</dbReference>
<dbReference type="PANTHER" id="PTHR43840:SF41">
    <property type="entry name" value="CATION-EFFLUX PUMP FIEF"/>
    <property type="match status" value="1"/>
</dbReference>
<feature type="domain" description="Cation efflux protein transmembrane" evidence="16">
    <location>
        <begin position="18"/>
        <end position="207"/>
    </location>
</feature>
<dbReference type="InterPro" id="IPR058533">
    <property type="entry name" value="Cation_efflux_TM"/>
</dbReference>
<evidence type="ECO:0000256" key="13">
    <source>
        <dbReference type="ARBA" id="ARBA00062926"/>
    </source>
</evidence>
<reference evidence="18" key="1">
    <citation type="submission" date="2015-01" db="EMBL/GenBank/DDBJ databases">
        <title>Draft genome sequence of Pasteurella multocida isolated from alpaca pneumonia.</title>
        <authorList>
            <person name="Maturrano L."/>
            <person name="Hurtado R."/>
            <person name="Allasi N."/>
            <person name="Juscamayta E."/>
            <person name="Fernandez D."/>
            <person name="Maximiliano J."/>
            <person name="Rimac R."/>
            <person name="Rosadio R."/>
        </authorList>
    </citation>
    <scope>NUCLEOTIDE SEQUENCE</scope>
    <source>
        <strain evidence="18">UNMSM</strain>
    </source>
</reference>
<comment type="subunit">
    <text evidence="13">Homodimer. The subunits are held together in a parallel orientation through zinc binding at the interface of the cytoplasmic domains.</text>
</comment>
<comment type="catalytic activity">
    <reaction evidence="10">
        <text>Fe(2+)(in) + H(+)(out) = Fe(2+)(out) + H(+)(in)</text>
        <dbReference type="Rhea" id="RHEA:29439"/>
        <dbReference type="ChEBI" id="CHEBI:15378"/>
        <dbReference type="ChEBI" id="CHEBI:29033"/>
    </reaction>
</comment>
<dbReference type="Gene3D" id="1.20.1510.10">
    <property type="entry name" value="Cation efflux protein transmembrane domain"/>
    <property type="match status" value="1"/>
</dbReference>
<evidence type="ECO:0000256" key="6">
    <source>
        <dbReference type="ARBA" id="ARBA00022692"/>
    </source>
</evidence>
<evidence type="ECO:0000256" key="2">
    <source>
        <dbReference type="ARBA" id="ARBA00010212"/>
    </source>
</evidence>
<keyword evidence="8 15" id="KW-1133">Transmembrane helix</keyword>
<accession>A0A126QEU1</accession>
<dbReference type="FunFam" id="1.20.1510.10:FF:000001">
    <property type="entry name" value="Ferrous-iron efflux pump FieF"/>
    <property type="match status" value="1"/>
</dbReference>
<keyword evidence="4" id="KW-1003">Cell membrane</keyword>
<comment type="catalytic activity">
    <reaction evidence="12">
        <text>Cd(2+)(in) + H(+)(out) = Cd(2+)(out) + H(+)(in)</text>
        <dbReference type="Rhea" id="RHEA:28739"/>
        <dbReference type="ChEBI" id="CHEBI:15378"/>
        <dbReference type="ChEBI" id="CHEBI:48775"/>
    </reaction>
</comment>
<keyword evidence="7" id="KW-0406">Ion transport</keyword>
<feature type="transmembrane region" description="Helical" evidence="15">
    <location>
        <begin position="39"/>
        <end position="61"/>
    </location>
</feature>
<dbReference type="InterPro" id="IPR027470">
    <property type="entry name" value="Cation_efflux_CTD"/>
</dbReference>
<dbReference type="Gene3D" id="3.30.70.1350">
    <property type="entry name" value="Cation efflux protein, cytoplasmic domain"/>
    <property type="match status" value="1"/>
</dbReference>
<dbReference type="InterPro" id="IPR036837">
    <property type="entry name" value="Cation_efflux_CTD_sf"/>
</dbReference>
<keyword evidence="5" id="KW-0408">Iron</keyword>
<dbReference type="InterPro" id="IPR027469">
    <property type="entry name" value="Cation_efflux_TMD_sf"/>
</dbReference>
<dbReference type="NCBIfam" id="TIGR01297">
    <property type="entry name" value="CDF"/>
    <property type="match status" value="1"/>
</dbReference>
<evidence type="ECO:0000313" key="18">
    <source>
        <dbReference type="EMBL" id="AMK08350.1"/>
    </source>
</evidence>
<evidence type="ECO:0000259" key="17">
    <source>
        <dbReference type="Pfam" id="PF16916"/>
    </source>
</evidence>
<dbReference type="EMBL" id="KP660511">
    <property type="protein sequence ID" value="AMK08350.1"/>
    <property type="molecule type" value="Genomic_DNA"/>
</dbReference>
<dbReference type="GO" id="GO:0006882">
    <property type="term" value="P:intracellular zinc ion homeostasis"/>
    <property type="evidence" value="ECO:0007669"/>
    <property type="project" value="TreeGrafter"/>
</dbReference>
<evidence type="ECO:0000256" key="9">
    <source>
        <dbReference type="ARBA" id="ARBA00023136"/>
    </source>
</evidence>
<evidence type="ECO:0000256" key="8">
    <source>
        <dbReference type="ARBA" id="ARBA00022989"/>
    </source>
</evidence>
<dbReference type="InterPro" id="IPR002524">
    <property type="entry name" value="Cation_efflux"/>
</dbReference>
<sequence length="304" mass="34005">MEEKSYSSQVKKAANCAVYTALMLILVKGFAWWETGSVSMLASIVDSTLDLAASFLNMLILRFALMPADDNHSFGHGKAESLASLIQSAFISGSAVFLLLQGIHRFNDPQPLTNQTLGIAVIWFSIVITSALVYYQSRIIHKTGSPAIKADRLHYQTDIYMNVAILISLVFTAFDFILADAIGAIIIAVYILVSALKMLFDAVQLLLDRALPEAEIRQIEQIILSDKRILGFHDLRTRQSGAIRFVQFDLELDDHLSFLEAHDITEQLEQRLRQAFARVDIVIHHEPTSVVQAEKLENAKLDQM</sequence>
<keyword evidence="9 15" id="KW-0472">Membrane</keyword>
<evidence type="ECO:0000256" key="3">
    <source>
        <dbReference type="ARBA" id="ARBA00022448"/>
    </source>
</evidence>
<evidence type="ECO:0000256" key="14">
    <source>
        <dbReference type="ARBA" id="ARBA00072262"/>
    </source>
</evidence>
<proteinExistence type="inferred from homology"/>
<comment type="subcellular location">
    <subcellularLocation>
        <location evidence="1">Cell membrane</location>
        <topology evidence="1">Multi-pass membrane protein</topology>
    </subcellularLocation>
</comment>
<evidence type="ECO:0000256" key="11">
    <source>
        <dbReference type="ARBA" id="ARBA00047695"/>
    </source>
</evidence>
<evidence type="ECO:0000256" key="1">
    <source>
        <dbReference type="ARBA" id="ARBA00004651"/>
    </source>
</evidence>
<dbReference type="InterPro" id="IPR050291">
    <property type="entry name" value="CDF_Transporter"/>
</dbReference>
<dbReference type="GO" id="GO:0005886">
    <property type="term" value="C:plasma membrane"/>
    <property type="evidence" value="ECO:0007669"/>
    <property type="project" value="UniProtKB-SubCell"/>
</dbReference>
<organism evidence="18">
    <name type="scientific">Pasteurella multocida</name>
    <dbReference type="NCBI Taxonomy" id="747"/>
    <lineage>
        <taxon>Bacteria</taxon>
        <taxon>Pseudomonadati</taxon>
        <taxon>Pseudomonadota</taxon>
        <taxon>Gammaproteobacteria</taxon>
        <taxon>Pasteurellales</taxon>
        <taxon>Pasteurellaceae</taxon>
        <taxon>Pasteurella</taxon>
    </lineage>
</organism>
<keyword evidence="6 15" id="KW-0812">Transmembrane</keyword>
<dbReference type="GO" id="GO:0015093">
    <property type="term" value="F:ferrous iron transmembrane transporter activity"/>
    <property type="evidence" value="ECO:0007669"/>
    <property type="project" value="TreeGrafter"/>
</dbReference>
<feature type="transmembrane region" description="Helical" evidence="15">
    <location>
        <begin position="159"/>
        <end position="179"/>
    </location>
</feature>
<feature type="transmembrane region" description="Helical" evidence="15">
    <location>
        <begin position="82"/>
        <end position="103"/>
    </location>
</feature>
<evidence type="ECO:0000256" key="7">
    <source>
        <dbReference type="ARBA" id="ARBA00022906"/>
    </source>
</evidence>
<evidence type="ECO:0000256" key="10">
    <source>
        <dbReference type="ARBA" id="ARBA00035584"/>
    </source>
</evidence>
<keyword evidence="3" id="KW-0813">Transport</keyword>
<feature type="transmembrane region" description="Helical" evidence="15">
    <location>
        <begin position="12"/>
        <end position="33"/>
    </location>
</feature>
<evidence type="ECO:0000256" key="15">
    <source>
        <dbReference type="SAM" id="Phobius"/>
    </source>
</evidence>
<feature type="transmembrane region" description="Helical" evidence="15">
    <location>
        <begin position="185"/>
        <end position="207"/>
    </location>
</feature>
<dbReference type="SUPFAM" id="SSF161111">
    <property type="entry name" value="Cation efflux protein transmembrane domain-like"/>
    <property type="match status" value="1"/>
</dbReference>
<dbReference type="PANTHER" id="PTHR43840">
    <property type="entry name" value="MITOCHONDRIAL METAL TRANSPORTER 1-RELATED"/>
    <property type="match status" value="1"/>
</dbReference>
<dbReference type="SUPFAM" id="SSF160240">
    <property type="entry name" value="Cation efflux protein cytoplasmic domain-like"/>
    <property type="match status" value="1"/>
</dbReference>
<dbReference type="GO" id="GO:0015086">
    <property type="term" value="F:cadmium ion transmembrane transporter activity"/>
    <property type="evidence" value="ECO:0007669"/>
    <property type="project" value="TreeGrafter"/>
</dbReference>
<name>A0A126QEU1_PASMD</name>
<dbReference type="Pfam" id="PF01545">
    <property type="entry name" value="Cation_efflux"/>
    <property type="match status" value="1"/>
</dbReference>
<evidence type="ECO:0000256" key="5">
    <source>
        <dbReference type="ARBA" id="ARBA00022496"/>
    </source>
</evidence>
<evidence type="ECO:0000256" key="12">
    <source>
        <dbReference type="ARBA" id="ARBA00050984"/>
    </source>
</evidence>
<gene>
    <name evidence="18" type="primary">PM0068</name>
</gene>
<keyword evidence="7" id="KW-0864">Zinc transport</keyword>
<protein>
    <recommendedName>
        <fullName evidence="14">Cation-efflux pump FieF</fullName>
    </recommendedName>
</protein>
<feature type="transmembrane region" description="Helical" evidence="15">
    <location>
        <begin position="115"/>
        <end position="135"/>
    </location>
</feature>
<keyword evidence="7" id="KW-0862">Zinc</keyword>
<dbReference type="GO" id="GO:0015341">
    <property type="term" value="F:zinc efflux antiporter activity"/>
    <property type="evidence" value="ECO:0007669"/>
    <property type="project" value="TreeGrafter"/>
</dbReference>
<keyword evidence="5" id="KW-0410">Iron transport</keyword>
<dbReference type="RefSeq" id="WP_071522759.1">
    <property type="nucleotide sequence ID" value="NZ_JACDXE010000001.1"/>
</dbReference>
<feature type="domain" description="Cation efflux protein cytoplasmic" evidence="17">
    <location>
        <begin position="211"/>
        <end position="287"/>
    </location>
</feature>